<proteinExistence type="predicted"/>
<sequence length="168" mass="19485">MKIRKIRINDIPQLVIMDRQAYGNYGADEEFFRKKLLSPNAKILIVENAGKITGFTVFEILKQNEIPKDFSDLEISKPLKEKWMYIIAFTTKANYEDVDADIQLLQAAEKLARNLKCNTFCVPLSKDHPYPKAYNFFEINGYQKVGSIKWRASPTEKIDCYLYLKSTS</sequence>
<evidence type="ECO:0000313" key="2">
    <source>
        <dbReference type="EMBL" id="OGG18546.1"/>
    </source>
</evidence>
<name>A0A1F6A1J4_9BACT</name>
<accession>A0A1F6A1J4</accession>
<dbReference type="Proteomes" id="UP000176253">
    <property type="component" value="Unassembled WGS sequence"/>
</dbReference>
<dbReference type="EMBL" id="MFJM01000015">
    <property type="protein sequence ID" value="OGG18546.1"/>
    <property type="molecule type" value="Genomic_DNA"/>
</dbReference>
<dbReference type="PROSITE" id="PS51186">
    <property type="entry name" value="GNAT"/>
    <property type="match status" value="1"/>
</dbReference>
<feature type="domain" description="N-acetyltransferase" evidence="1">
    <location>
        <begin position="1"/>
        <end position="167"/>
    </location>
</feature>
<reference evidence="2 3" key="1">
    <citation type="journal article" date="2016" name="Nat. Commun.">
        <title>Thousands of microbial genomes shed light on interconnected biogeochemical processes in an aquifer system.</title>
        <authorList>
            <person name="Anantharaman K."/>
            <person name="Brown C.T."/>
            <person name="Hug L.A."/>
            <person name="Sharon I."/>
            <person name="Castelle C.J."/>
            <person name="Probst A.J."/>
            <person name="Thomas B.C."/>
            <person name="Singh A."/>
            <person name="Wilkins M.J."/>
            <person name="Karaoz U."/>
            <person name="Brodie E.L."/>
            <person name="Williams K.H."/>
            <person name="Hubbard S.S."/>
            <person name="Banfield J.F."/>
        </authorList>
    </citation>
    <scope>NUCLEOTIDE SEQUENCE [LARGE SCALE GENOMIC DNA]</scope>
</reference>
<evidence type="ECO:0000259" key="1">
    <source>
        <dbReference type="PROSITE" id="PS51186"/>
    </source>
</evidence>
<dbReference type="Gene3D" id="3.40.630.30">
    <property type="match status" value="1"/>
</dbReference>
<dbReference type="SUPFAM" id="SSF55729">
    <property type="entry name" value="Acyl-CoA N-acyltransferases (Nat)"/>
    <property type="match status" value="1"/>
</dbReference>
<protein>
    <recommendedName>
        <fullName evidence="1">N-acetyltransferase domain-containing protein</fullName>
    </recommendedName>
</protein>
<dbReference type="InterPro" id="IPR016181">
    <property type="entry name" value="Acyl_CoA_acyltransferase"/>
</dbReference>
<dbReference type="STRING" id="1798383.A3D78_01880"/>
<gene>
    <name evidence="2" type="ORF">A3D78_01880</name>
</gene>
<dbReference type="AlphaFoldDB" id="A0A1F6A1J4"/>
<dbReference type="InterPro" id="IPR000182">
    <property type="entry name" value="GNAT_dom"/>
</dbReference>
<comment type="caution">
    <text evidence="2">The sequence shown here is derived from an EMBL/GenBank/DDBJ whole genome shotgun (WGS) entry which is preliminary data.</text>
</comment>
<evidence type="ECO:0000313" key="3">
    <source>
        <dbReference type="Proteomes" id="UP000176253"/>
    </source>
</evidence>
<organism evidence="2 3">
    <name type="scientific">Candidatus Gottesmanbacteria bacterium RIFCSPHIGHO2_02_FULL_39_14</name>
    <dbReference type="NCBI Taxonomy" id="1798383"/>
    <lineage>
        <taxon>Bacteria</taxon>
        <taxon>Candidatus Gottesmaniibacteriota</taxon>
    </lineage>
</organism>
<dbReference type="GO" id="GO:0016747">
    <property type="term" value="F:acyltransferase activity, transferring groups other than amino-acyl groups"/>
    <property type="evidence" value="ECO:0007669"/>
    <property type="project" value="InterPro"/>
</dbReference>